<name>A0A7N9IB59_MACFA</name>
<accession>A0A7N9IB59</accession>
<reference evidence="1" key="2">
    <citation type="submission" date="2025-08" db="UniProtKB">
        <authorList>
            <consortium name="Ensembl"/>
        </authorList>
    </citation>
    <scope>IDENTIFICATION</scope>
</reference>
<proteinExistence type="predicted"/>
<dbReference type="GeneTree" id="ENSGT00910000147638"/>
<sequence>FRCSHNILKSIKCLFKSYMLDMVAHAYNPSTLGCKGKLAGVLCWGSFSSHITDFYNHLISLCHPAWGTVLNWPEILKRLNLIVSLSQKYPSKS</sequence>
<evidence type="ECO:0000313" key="2">
    <source>
        <dbReference type="Proteomes" id="UP000233100"/>
    </source>
</evidence>
<evidence type="ECO:0000313" key="1">
    <source>
        <dbReference type="Ensembl" id="ENSMFAP00000049851.1"/>
    </source>
</evidence>
<reference evidence="1" key="3">
    <citation type="submission" date="2025-09" db="UniProtKB">
        <authorList>
            <consortium name="Ensembl"/>
        </authorList>
    </citation>
    <scope>IDENTIFICATION</scope>
</reference>
<reference evidence="1 2" key="1">
    <citation type="submission" date="2013-03" db="EMBL/GenBank/DDBJ databases">
        <authorList>
            <person name="Warren W."/>
            <person name="Wilson R.K."/>
        </authorList>
    </citation>
    <scope>NUCLEOTIDE SEQUENCE</scope>
</reference>
<keyword evidence="2" id="KW-1185">Reference proteome</keyword>
<organism evidence="1 2">
    <name type="scientific">Macaca fascicularis</name>
    <name type="common">Crab-eating macaque</name>
    <name type="synonym">Cynomolgus monkey</name>
    <dbReference type="NCBI Taxonomy" id="9541"/>
    <lineage>
        <taxon>Eukaryota</taxon>
        <taxon>Metazoa</taxon>
        <taxon>Chordata</taxon>
        <taxon>Craniata</taxon>
        <taxon>Vertebrata</taxon>
        <taxon>Euteleostomi</taxon>
        <taxon>Mammalia</taxon>
        <taxon>Eutheria</taxon>
        <taxon>Euarchontoglires</taxon>
        <taxon>Primates</taxon>
        <taxon>Haplorrhini</taxon>
        <taxon>Catarrhini</taxon>
        <taxon>Cercopithecidae</taxon>
        <taxon>Cercopithecinae</taxon>
        <taxon>Macaca</taxon>
    </lineage>
</organism>
<dbReference type="Ensembl" id="ENSMFAT00000075461.1">
    <property type="protein sequence ID" value="ENSMFAP00000049851.1"/>
    <property type="gene ID" value="ENSMFAG00000048527.1"/>
</dbReference>
<protein>
    <submittedName>
        <fullName evidence="1">Uncharacterized protein</fullName>
    </submittedName>
</protein>
<dbReference type="Proteomes" id="UP000233100">
    <property type="component" value="Chromosome 10"/>
</dbReference>
<dbReference type="AlphaFoldDB" id="A0A7N9IB59"/>